<reference evidence="3 4" key="1">
    <citation type="submission" date="2018-06" db="EMBL/GenBank/DDBJ databases">
        <authorList>
            <consortium name="Pathogen Informatics"/>
            <person name="Doyle S."/>
        </authorList>
    </citation>
    <scope>NUCLEOTIDE SEQUENCE [LARGE SCALE GENOMIC DNA]</scope>
    <source>
        <strain evidence="3 4">NCTC6133</strain>
    </source>
</reference>
<sequence>MTLLCGKKSLVPMPKDQFVTALRDADACFITLSEQIDAEILAQSPNLKVIANMAVGYDNIDVESATANNVVVTNTPNVLTETTAELGFTLMLAIARRIVEAEKYVEADAWQSWGPYLLSGKDVFNSTIGIYGMGDIGKAFARRLQGFNTKFFIIIDQDIKMQRRTLMQHMFSFETLLAESDFIICTAPLTKETHHKFNAEAF</sequence>
<evidence type="ECO:0000259" key="2">
    <source>
        <dbReference type="Pfam" id="PF02826"/>
    </source>
</evidence>
<dbReference type="SUPFAM" id="SSF52283">
    <property type="entry name" value="Formate/glycerate dehydrogenase catalytic domain-like"/>
    <property type="match status" value="1"/>
</dbReference>
<organism evidence="3 4">
    <name type="scientific">Staphylococcus aureus</name>
    <dbReference type="NCBI Taxonomy" id="1280"/>
    <lineage>
        <taxon>Bacteria</taxon>
        <taxon>Bacillati</taxon>
        <taxon>Bacillota</taxon>
        <taxon>Bacilli</taxon>
        <taxon>Bacillales</taxon>
        <taxon>Staphylococcaceae</taxon>
        <taxon>Staphylococcus</taxon>
    </lineage>
</organism>
<dbReference type="GO" id="GO:0016618">
    <property type="term" value="F:hydroxypyruvate reductase [NAD(P)H] activity"/>
    <property type="evidence" value="ECO:0007669"/>
    <property type="project" value="TreeGrafter"/>
</dbReference>
<dbReference type="EMBL" id="UHAP01000001">
    <property type="protein sequence ID" value="SUK38155.1"/>
    <property type="molecule type" value="Genomic_DNA"/>
</dbReference>
<protein>
    <submittedName>
        <fullName evidence="3">Glyoxylate reductase / Glyoxylate reductase / Hydroxypyruvate reductase</fullName>
        <ecNumber evidence="3">1.1.1.79</ecNumber>
    </submittedName>
</protein>
<dbReference type="Proteomes" id="UP000255091">
    <property type="component" value="Unassembled WGS sequence"/>
</dbReference>
<dbReference type="GO" id="GO:0030267">
    <property type="term" value="F:glyoxylate reductase (NADPH) activity"/>
    <property type="evidence" value="ECO:0007669"/>
    <property type="project" value="UniProtKB-EC"/>
</dbReference>
<dbReference type="InterPro" id="IPR036291">
    <property type="entry name" value="NAD(P)-bd_dom_sf"/>
</dbReference>
<dbReference type="EC" id="1.1.1.79" evidence="3"/>
<dbReference type="PANTHER" id="PTHR10996:SF283">
    <property type="entry name" value="GLYOXYLATE_HYDROXYPYRUVATE REDUCTASE B"/>
    <property type="match status" value="1"/>
</dbReference>
<dbReference type="InterPro" id="IPR006140">
    <property type="entry name" value="D-isomer_DH_NAD-bd"/>
</dbReference>
<feature type="domain" description="D-isomer specific 2-hydroxyacid dehydrogenase NAD-binding" evidence="2">
    <location>
        <begin position="88"/>
        <end position="202"/>
    </location>
</feature>
<gene>
    <name evidence="3" type="primary">ghrB_1</name>
    <name evidence="3" type="ORF">NCTC6133_01083</name>
</gene>
<dbReference type="SUPFAM" id="SSF51735">
    <property type="entry name" value="NAD(P)-binding Rossmann-fold domains"/>
    <property type="match status" value="1"/>
</dbReference>
<name>A0A380DMF2_STAAU</name>
<dbReference type="GO" id="GO:0005829">
    <property type="term" value="C:cytosol"/>
    <property type="evidence" value="ECO:0007669"/>
    <property type="project" value="TreeGrafter"/>
</dbReference>
<dbReference type="PANTHER" id="PTHR10996">
    <property type="entry name" value="2-HYDROXYACID DEHYDROGENASE-RELATED"/>
    <property type="match status" value="1"/>
</dbReference>
<keyword evidence="3" id="KW-0670">Pyruvate</keyword>
<dbReference type="FunFam" id="3.40.50.720:FF:000703">
    <property type="entry name" value="D-isomer specific 2-hydroxyacid dehydrogenase"/>
    <property type="match status" value="1"/>
</dbReference>
<dbReference type="GO" id="GO:0051287">
    <property type="term" value="F:NAD binding"/>
    <property type="evidence" value="ECO:0007669"/>
    <property type="project" value="InterPro"/>
</dbReference>
<dbReference type="Gene3D" id="3.40.50.720">
    <property type="entry name" value="NAD(P)-binding Rossmann-like Domain"/>
    <property type="match status" value="2"/>
</dbReference>
<evidence type="ECO:0000313" key="4">
    <source>
        <dbReference type="Proteomes" id="UP000255091"/>
    </source>
</evidence>
<evidence type="ECO:0000256" key="1">
    <source>
        <dbReference type="ARBA" id="ARBA00023002"/>
    </source>
</evidence>
<dbReference type="InterPro" id="IPR050223">
    <property type="entry name" value="D-isomer_2-hydroxyacid_DH"/>
</dbReference>
<accession>A0A380DMF2</accession>
<evidence type="ECO:0000313" key="3">
    <source>
        <dbReference type="EMBL" id="SUK38155.1"/>
    </source>
</evidence>
<dbReference type="AlphaFoldDB" id="A0A380DMF2"/>
<proteinExistence type="predicted"/>
<dbReference type="Pfam" id="PF02826">
    <property type="entry name" value="2-Hacid_dh_C"/>
    <property type="match status" value="1"/>
</dbReference>
<keyword evidence="1 3" id="KW-0560">Oxidoreductase</keyword>